<feature type="transmembrane region" description="Helical" evidence="3">
    <location>
        <begin position="6"/>
        <end position="22"/>
    </location>
</feature>
<dbReference type="InterPro" id="IPR005754">
    <property type="entry name" value="Sortase"/>
</dbReference>
<dbReference type="Proteomes" id="UP000515856">
    <property type="component" value="Chromosome"/>
</dbReference>
<proteinExistence type="predicted"/>
<dbReference type="Gene3D" id="2.40.260.10">
    <property type="entry name" value="Sortase"/>
    <property type="match status" value="1"/>
</dbReference>
<keyword evidence="3" id="KW-0472">Membrane</keyword>
<dbReference type="CDD" id="cd05828">
    <property type="entry name" value="Sortase_D_1"/>
    <property type="match status" value="1"/>
</dbReference>
<dbReference type="InterPro" id="IPR023365">
    <property type="entry name" value="Sortase_dom-sf"/>
</dbReference>
<evidence type="ECO:0000256" key="3">
    <source>
        <dbReference type="SAM" id="Phobius"/>
    </source>
</evidence>
<gene>
    <name evidence="4" type="ORF">H9Q80_06730</name>
</gene>
<evidence type="ECO:0000256" key="1">
    <source>
        <dbReference type="ARBA" id="ARBA00022801"/>
    </source>
</evidence>
<keyword evidence="3" id="KW-1133">Transmembrane helix</keyword>
<dbReference type="Pfam" id="PF04203">
    <property type="entry name" value="Sortase"/>
    <property type="match status" value="1"/>
</dbReference>
<evidence type="ECO:0000313" key="4">
    <source>
        <dbReference type="EMBL" id="QNM13633.1"/>
    </source>
</evidence>
<keyword evidence="3" id="KW-0812">Transmembrane</keyword>
<evidence type="ECO:0000256" key="2">
    <source>
        <dbReference type="PIRSR" id="PIRSR605754-1"/>
    </source>
</evidence>
<protein>
    <submittedName>
        <fullName evidence="4">Class D sortase</fullName>
    </submittedName>
</protein>
<reference evidence="4 5" key="1">
    <citation type="submission" date="2020-08" db="EMBL/GenBank/DDBJ databases">
        <authorList>
            <person name="Liu C."/>
            <person name="Sun Q."/>
        </authorList>
    </citation>
    <scope>NUCLEOTIDE SEQUENCE [LARGE SCALE GENOMIC DNA]</scope>
    <source>
        <strain evidence="4 5">NSJ-61</strain>
    </source>
</reference>
<dbReference type="GO" id="GO:0016787">
    <property type="term" value="F:hydrolase activity"/>
    <property type="evidence" value="ECO:0007669"/>
    <property type="project" value="UniProtKB-KW"/>
</dbReference>
<sequence length="207" mass="23669">MKNKIIIVFIALICSIAVVLFYRTQFQKQYDQTYAKASESAKDAVEEVKTLVLEGQKLINKKDIKIPKEGQQYANVSIDRVHLDKPVYYGDNESILDIGVGQYMNSGLPGEGRPILLAGHNGTHFNRLQFVEKGDIVKLKTSWGNYEYKVYDIKIMTPEEFDTDCLNDQKEYLIMYSCYPFDQSPAPQRFFVYASLVSGPAIREDVK</sequence>
<evidence type="ECO:0000313" key="5">
    <source>
        <dbReference type="Proteomes" id="UP000515856"/>
    </source>
</evidence>
<name>A0A7G9GS51_9FIRM</name>
<dbReference type="RefSeq" id="WP_117452659.1">
    <property type="nucleotide sequence ID" value="NZ_CP060636.1"/>
</dbReference>
<dbReference type="EMBL" id="CP060636">
    <property type="protein sequence ID" value="QNM13633.1"/>
    <property type="molecule type" value="Genomic_DNA"/>
</dbReference>
<dbReference type="InterPro" id="IPR041999">
    <property type="entry name" value="Sortase_D_1"/>
</dbReference>
<accession>A0A7G9GS51</accession>
<dbReference type="AlphaFoldDB" id="A0A7G9GS51"/>
<keyword evidence="1" id="KW-0378">Hydrolase</keyword>
<feature type="active site" description="Acyl-thioester intermediate" evidence="2">
    <location>
        <position position="178"/>
    </location>
</feature>
<dbReference type="NCBIfam" id="TIGR01076">
    <property type="entry name" value="sortase_fam"/>
    <property type="match status" value="1"/>
</dbReference>
<feature type="active site" description="Proton donor/acceptor" evidence="2">
    <location>
        <position position="120"/>
    </location>
</feature>
<keyword evidence="5" id="KW-1185">Reference proteome</keyword>
<dbReference type="SUPFAM" id="SSF63817">
    <property type="entry name" value="Sortase"/>
    <property type="match status" value="1"/>
</dbReference>
<dbReference type="KEGG" id="ehn:H9Q80_06730"/>
<organism evidence="4 5">
    <name type="scientific">[Eubacterium] hominis</name>
    <dbReference type="NCBI Taxonomy" id="2764325"/>
    <lineage>
        <taxon>Bacteria</taxon>
        <taxon>Bacillati</taxon>
        <taxon>Bacillota</taxon>
        <taxon>Erysipelotrichia</taxon>
        <taxon>Erysipelotrichales</taxon>
        <taxon>Erysipelotrichaceae</taxon>
        <taxon>Amedibacillus</taxon>
    </lineage>
</organism>